<evidence type="ECO:0000313" key="1">
    <source>
        <dbReference type="EMBL" id="RYU88000.1"/>
    </source>
</evidence>
<dbReference type="AlphaFoldDB" id="A0A4Q5LIJ0"/>
<dbReference type="RefSeq" id="WP_129877694.1">
    <property type="nucleotide sequence ID" value="NZ_SEWG01000006.1"/>
</dbReference>
<dbReference type="OrthoDB" id="1550456at2"/>
<dbReference type="Pfam" id="PF07166">
    <property type="entry name" value="DUF1398"/>
    <property type="match status" value="1"/>
</dbReference>
<proteinExistence type="predicted"/>
<organism evidence="1 2">
    <name type="scientific">Mucilaginibacter terrigena</name>
    <dbReference type="NCBI Taxonomy" id="2492395"/>
    <lineage>
        <taxon>Bacteria</taxon>
        <taxon>Pseudomonadati</taxon>
        <taxon>Bacteroidota</taxon>
        <taxon>Sphingobacteriia</taxon>
        <taxon>Sphingobacteriales</taxon>
        <taxon>Sphingobacteriaceae</taxon>
        <taxon>Mucilaginibacter</taxon>
    </lineage>
</organism>
<name>A0A4Q5LIJ0_9SPHI</name>
<dbReference type="Gene3D" id="3.30.1810.10">
    <property type="entry name" value="YdfO-like"/>
    <property type="match status" value="1"/>
</dbReference>
<protein>
    <submittedName>
        <fullName evidence="1">DUF1398 domain-containing protein</fullName>
    </submittedName>
</protein>
<dbReference type="EMBL" id="SEWG01000006">
    <property type="protein sequence ID" value="RYU88000.1"/>
    <property type="molecule type" value="Genomic_DNA"/>
</dbReference>
<evidence type="ECO:0000313" key="2">
    <source>
        <dbReference type="Proteomes" id="UP000293331"/>
    </source>
</evidence>
<dbReference type="InterPro" id="IPR009833">
    <property type="entry name" value="DUF1398"/>
</dbReference>
<accession>A0A4Q5LIJ0</accession>
<dbReference type="Proteomes" id="UP000293331">
    <property type="component" value="Unassembled WGS sequence"/>
</dbReference>
<reference evidence="1 2" key="1">
    <citation type="submission" date="2019-02" db="EMBL/GenBank/DDBJ databases">
        <title>Bacterial novel species Mucilaginibacter sp. 17JY9-4 isolated from soil.</title>
        <authorList>
            <person name="Jung H.-Y."/>
        </authorList>
    </citation>
    <scope>NUCLEOTIDE SEQUENCE [LARGE SCALE GENOMIC DNA]</scope>
    <source>
        <strain evidence="1 2">17JY9-4</strain>
    </source>
</reference>
<dbReference type="SUPFAM" id="SSF160419">
    <property type="entry name" value="YdfO-like"/>
    <property type="match status" value="1"/>
</dbReference>
<sequence>MTNEEKLQEAYATAKNYPDLAAKLAAAGIQSYVVDVATKAILYRLNDGVTILHNNGTDAVAIARDFNRELVIKAIRDNQQGKTTYPHFMQGIADAGVRIYEATLTGSNKRVNYIGLGGFYEEQIPG</sequence>
<keyword evidence="2" id="KW-1185">Reference proteome</keyword>
<dbReference type="InterPro" id="IPR036696">
    <property type="entry name" value="YdfO-like_sf"/>
</dbReference>
<comment type="caution">
    <text evidence="1">The sequence shown here is derived from an EMBL/GenBank/DDBJ whole genome shotgun (WGS) entry which is preliminary data.</text>
</comment>
<gene>
    <name evidence="1" type="ORF">EWM62_16055</name>
</gene>